<keyword evidence="5" id="KW-1185">Reference proteome</keyword>
<feature type="domain" description="Thioredoxin-like fold" evidence="2">
    <location>
        <begin position="32"/>
        <end position="212"/>
    </location>
</feature>
<sequence>MRLILAFLGLALLTAAAPKQDWTTTVAQTSAGAYVLGNPAARVKLVEYASYTCPHCAAFATESDAVLKGRMIRSGSTSLELRHFIRDRLDLAAAVLARCGGARGFFGTHQAIFAAQKTWLPRGSEFDQNNAQRLSAYPLAAQLRALADGAGLSDIAKARGLTDPAIQACFADRAAIDRIVAMTSAAPDTIQGTPAFIVNGKQADSFAWAGLEPLLRAAGAR</sequence>
<dbReference type="InterPro" id="IPR036249">
    <property type="entry name" value="Thioredoxin-like_sf"/>
</dbReference>
<dbReference type="RefSeq" id="WP_149682224.1">
    <property type="nucleotide sequence ID" value="NZ_FNBI01000003.1"/>
</dbReference>
<reference evidence="3 6" key="2">
    <citation type="submission" date="2019-12" db="EMBL/GenBank/DDBJ databases">
        <authorList>
            <person name="Zheng J."/>
        </authorList>
    </citation>
    <scope>NUCLEOTIDE SEQUENCE [LARGE SCALE GENOMIC DNA]</scope>
    <source>
        <strain evidence="3 6">DSM 27347</strain>
    </source>
</reference>
<organism evidence="4 5">
    <name type="scientific">Sphingomonas carotinifaciens</name>
    <dbReference type="NCBI Taxonomy" id="1166323"/>
    <lineage>
        <taxon>Bacteria</taxon>
        <taxon>Pseudomonadati</taxon>
        <taxon>Pseudomonadota</taxon>
        <taxon>Alphaproteobacteria</taxon>
        <taxon>Sphingomonadales</taxon>
        <taxon>Sphingomonadaceae</taxon>
        <taxon>Sphingomonas</taxon>
    </lineage>
</organism>
<evidence type="ECO:0000256" key="1">
    <source>
        <dbReference type="SAM" id="SignalP"/>
    </source>
</evidence>
<dbReference type="Pfam" id="PF13462">
    <property type="entry name" value="Thioredoxin_4"/>
    <property type="match status" value="1"/>
</dbReference>
<dbReference type="Proteomes" id="UP000436801">
    <property type="component" value="Unassembled WGS sequence"/>
</dbReference>
<feature type="chain" id="PRO_5033270274" evidence="1">
    <location>
        <begin position="20"/>
        <end position="221"/>
    </location>
</feature>
<evidence type="ECO:0000259" key="2">
    <source>
        <dbReference type="Pfam" id="PF13462"/>
    </source>
</evidence>
<dbReference type="AlphaFoldDB" id="A0A1G7KY36"/>
<dbReference type="Gene3D" id="3.40.30.10">
    <property type="entry name" value="Glutaredoxin"/>
    <property type="match status" value="1"/>
</dbReference>
<evidence type="ECO:0000313" key="3">
    <source>
        <dbReference type="EMBL" id="MWC43521.1"/>
    </source>
</evidence>
<gene>
    <name evidence="3" type="ORF">GQR91_07605</name>
    <name evidence="4" type="ORF">SAMN05216557_103303</name>
</gene>
<dbReference type="SUPFAM" id="SSF52833">
    <property type="entry name" value="Thioredoxin-like"/>
    <property type="match status" value="1"/>
</dbReference>
<protein>
    <submittedName>
        <fullName evidence="4">Protein-disulfide isomerase</fullName>
    </submittedName>
    <submittedName>
        <fullName evidence="3">Thioredoxin domain-containing protein</fullName>
    </submittedName>
</protein>
<dbReference type="InterPro" id="IPR012336">
    <property type="entry name" value="Thioredoxin-like_fold"/>
</dbReference>
<reference evidence="4 5" key="1">
    <citation type="submission" date="2016-10" db="EMBL/GenBank/DDBJ databases">
        <authorList>
            <person name="Varghese N."/>
            <person name="Submissions S."/>
        </authorList>
    </citation>
    <scope>NUCLEOTIDE SEQUENCE [LARGE SCALE GENOMIC DNA]</scope>
    <source>
        <strain evidence="4 5">S7-754</strain>
    </source>
</reference>
<evidence type="ECO:0000313" key="6">
    <source>
        <dbReference type="Proteomes" id="UP000436801"/>
    </source>
</evidence>
<dbReference type="EMBL" id="FNBI01000003">
    <property type="protein sequence ID" value="SDF42182.1"/>
    <property type="molecule type" value="Genomic_DNA"/>
</dbReference>
<dbReference type="GO" id="GO:0016853">
    <property type="term" value="F:isomerase activity"/>
    <property type="evidence" value="ECO:0007669"/>
    <property type="project" value="UniProtKB-KW"/>
</dbReference>
<evidence type="ECO:0000313" key="4">
    <source>
        <dbReference type="EMBL" id="SDF42182.1"/>
    </source>
</evidence>
<dbReference type="Gene3D" id="1.10.40.110">
    <property type="match status" value="1"/>
</dbReference>
<keyword evidence="4" id="KW-0413">Isomerase</keyword>
<proteinExistence type="predicted"/>
<dbReference type="EMBL" id="WSUT01000005">
    <property type="protein sequence ID" value="MWC43521.1"/>
    <property type="molecule type" value="Genomic_DNA"/>
</dbReference>
<name>A0A1G7KY36_9SPHN</name>
<accession>A0A1G7KY36</accession>
<feature type="signal peptide" evidence="1">
    <location>
        <begin position="1"/>
        <end position="19"/>
    </location>
</feature>
<keyword evidence="1" id="KW-0732">Signal</keyword>
<dbReference type="OrthoDB" id="8478320at2"/>
<dbReference type="Proteomes" id="UP000323502">
    <property type="component" value="Unassembled WGS sequence"/>
</dbReference>
<evidence type="ECO:0000313" key="5">
    <source>
        <dbReference type="Proteomes" id="UP000323502"/>
    </source>
</evidence>